<dbReference type="InterPro" id="IPR036928">
    <property type="entry name" value="AS_sf"/>
</dbReference>
<organism evidence="7 8">
    <name type="scientific">Hanseniaspora guilliermondii</name>
    <dbReference type="NCBI Taxonomy" id="56406"/>
    <lineage>
        <taxon>Eukaryota</taxon>
        <taxon>Fungi</taxon>
        <taxon>Dikarya</taxon>
        <taxon>Ascomycota</taxon>
        <taxon>Saccharomycotina</taxon>
        <taxon>Saccharomycetes</taxon>
        <taxon>Saccharomycodales</taxon>
        <taxon>Saccharomycodaceae</taxon>
        <taxon>Hanseniaspora</taxon>
    </lineage>
</organism>
<evidence type="ECO:0000256" key="3">
    <source>
        <dbReference type="PIRSR" id="PIRSR001221-1"/>
    </source>
</evidence>
<feature type="domain" description="Amidase" evidence="6">
    <location>
        <begin position="103"/>
        <end position="571"/>
    </location>
</feature>
<evidence type="ECO:0000313" key="7">
    <source>
        <dbReference type="EMBL" id="SGZ41245.1"/>
    </source>
</evidence>
<dbReference type="SUPFAM" id="SSF75304">
    <property type="entry name" value="Amidase signature (AS) enzymes"/>
    <property type="match status" value="1"/>
</dbReference>
<dbReference type="GO" id="GO:0016787">
    <property type="term" value="F:hydrolase activity"/>
    <property type="evidence" value="ECO:0007669"/>
    <property type="project" value="UniProtKB-KW"/>
</dbReference>
<keyword evidence="2" id="KW-0378">Hydrolase</keyword>
<dbReference type="Proteomes" id="UP000183365">
    <property type="component" value="Unassembled WGS sequence"/>
</dbReference>
<dbReference type="AlphaFoldDB" id="A0A1L0CQF8"/>
<protein>
    <submittedName>
        <fullName evidence="7">Related to Putative amidase C550.07</fullName>
    </submittedName>
</protein>
<proteinExistence type="inferred from homology"/>
<comment type="similarity">
    <text evidence="1">Belongs to the amidase family.</text>
</comment>
<feature type="binding site" evidence="4">
    <location>
        <position position="205"/>
    </location>
    <ligand>
        <name>substrate</name>
    </ligand>
</feature>
<feature type="binding site" evidence="4">
    <location>
        <position position="231"/>
    </location>
    <ligand>
        <name>substrate</name>
    </ligand>
</feature>
<feature type="compositionally biased region" description="Polar residues" evidence="5">
    <location>
        <begin position="217"/>
        <end position="229"/>
    </location>
</feature>
<evidence type="ECO:0000259" key="6">
    <source>
        <dbReference type="Pfam" id="PF01425"/>
    </source>
</evidence>
<feature type="active site" description="Charge relay system" evidence="3">
    <location>
        <position position="156"/>
    </location>
</feature>
<sequence>MTASKFQSTLYATENPANFAKWEPKIEKYNQELIDQCLAFDKEFYEKCKNTLPSAEEFDSKPLKALDYLPQLLDPEELKIVNQYDLKTLLEKQKTKELSTVSITRAYIKSAIISHFTTNSIMQFLIPEALEKAEKLDKLPKGELVGAFHGIPISAKEQMNYKGKVTTASYVQYLDSVAAESSVTIQILEKQGAIIHCRTTQPQTIMHLDTWNNITGRTRNPLNTKNSPGGSSGGCSADVGSHSSVLGLSSDIGGSTRAPAAFANLYGIRPTTKRISLMNGLSGGKGQESIVAIQGPITRSIDELDYFMDNYLNKGEPCKYDPNLVPLPWRQTDKIDKKILKIGVLYTDNLVTPSPAVTRAIKETVEKLKRGFSAEDNENLTFEFVDLKPYWYSEEQMKNIYNTNITLYTVDGNKVQLEMLKESGEPILPLTRHFLEFGGGSEHSIYENKMYNYQRDSLKVDMLENFYKKLDLDFILSPTYVCPAETPANSLYWGYTSFWNLLDYPNVVFPTGVYQDIEKDVFAKDQQFLQNQYEKMVWFNKDGEIRYNPKDYENCPVGLQLTGKRFCDEDVVACVKKIEKILKVGRR</sequence>
<dbReference type="PIRSF" id="PIRSF001221">
    <property type="entry name" value="Amidase_fungi"/>
    <property type="match status" value="1"/>
</dbReference>
<evidence type="ECO:0000256" key="1">
    <source>
        <dbReference type="ARBA" id="ARBA00009199"/>
    </source>
</evidence>
<reference evidence="8" key="1">
    <citation type="submission" date="2016-11" db="EMBL/GenBank/DDBJ databases">
        <authorList>
            <person name="Guldener U."/>
        </authorList>
    </citation>
    <scope>NUCLEOTIDE SEQUENCE [LARGE SCALE GENOMIC DNA]</scope>
</reference>
<dbReference type="Gene3D" id="3.90.1300.10">
    <property type="entry name" value="Amidase signature (AS) domain"/>
    <property type="match status" value="1"/>
</dbReference>
<gene>
    <name evidence="7" type="ORF">HGUI_03445</name>
</gene>
<dbReference type="InterPro" id="IPR023631">
    <property type="entry name" value="Amidase_dom"/>
</dbReference>
<feature type="binding site" evidence="4">
    <location>
        <begin position="252"/>
        <end position="255"/>
    </location>
    <ligand>
        <name>substrate</name>
    </ligand>
</feature>
<evidence type="ECO:0000256" key="4">
    <source>
        <dbReference type="PIRSR" id="PIRSR001221-2"/>
    </source>
</evidence>
<evidence type="ECO:0000313" key="8">
    <source>
        <dbReference type="Proteomes" id="UP000183365"/>
    </source>
</evidence>
<dbReference type="EMBL" id="FQNF01000088">
    <property type="protein sequence ID" value="SGZ41245.1"/>
    <property type="molecule type" value="Genomic_DNA"/>
</dbReference>
<feature type="active site" description="Charge relay system" evidence="3">
    <location>
        <position position="231"/>
    </location>
</feature>
<evidence type="ECO:0000256" key="2">
    <source>
        <dbReference type="ARBA" id="ARBA00022801"/>
    </source>
</evidence>
<feature type="active site" description="Acyl-ester intermediate" evidence="3">
    <location>
        <position position="255"/>
    </location>
</feature>
<accession>A0A1L0CQF8</accession>
<feature type="region of interest" description="Disordered" evidence="5">
    <location>
        <begin position="217"/>
        <end position="238"/>
    </location>
</feature>
<dbReference type="OrthoDB" id="6428749at2759"/>
<keyword evidence="8" id="KW-1185">Reference proteome</keyword>
<dbReference type="PANTHER" id="PTHR46072">
    <property type="entry name" value="AMIDASE-RELATED-RELATED"/>
    <property type="match status" value="1"/>
</dbReference>
<evidence type="ECO:0000256" key="5">
    <source>
        <dbReference type="SAM" id="MobiDB-lite"/>
    </source>
</evidence>
<dbReference type="Pfam" id="PF01425">
    <property type="entry name" value="Amidase"/>
    <property type="match status" value="1"/>
</dbReference>
<name>A0A1L0CQF8_9ASCO</name>
<dbReference type="VEuPathDB" id="FungiDB:HGUI_03445"/>
<dbReference type="PANTHER" id="PTHR46072:SF4">
    <property type="entry name" value="AMIDASE C550.07-RELATED"/>
    <property type="match status" value="1"/>
</dbReference>